<gene>
    <name evidence="3" type="ORF">TCIL3000_10_6230</name>
</gene>
<organism evidence="3">
    <name type="scientific">Trypanosoma congolense (strain IL3000)</name>
    <dbReference type="NCBI Taxonomy" id="1068625"/>
    <lineage>
        <taxon>Eukaryota</taxon>
        <taxon>Discoba</taxon>
        <taxon>Euglenozoa</taxon>
        <taxon>Kinetoplastea</taxon>
        <taxon>Metakinetoplastina</taxon>
        <taxon>Trypanosomatida</taxon>
        <taxon>Trypanosomatidae</taxon>
        <taxon>Trypanosoma</taxon>
        <taxon>Nannomonas</taxon>
    </lineage>
</organism>
<evidence type="ECO:0000313" key="3">
    <source>
        <dbReference type="EMBL" id="CCC93850.1"/>
    </source>
</evidence>
<feature type="transmembrane region" description="Helical" evidence="2">
    <location>
        <begin position="33"/>
        <end position="54"/>
    </location>
</feature>
<feature type="region of interest" description="Disordered" evidence="1">
    <location>
        <begin position="229"/>
        <end position="257"/>
    </location>
</feature>
<dbReference type="EMBL" id="HE575323">
    <property type="protein sequence ID" value="CCC93850.1"/>
    <property type="molecule type" value="Genomic_DNA"/>
</dbReference>
<reference evidence="3" key="1">
    <citation type="journal article" date="2012" name="Proc. Natl. Acad. Sci. U.S.A.">
        <title>Antigenic diversity is generated by distinct evolutionary mechanisms in African trypanosome species.</title>
        <authorList>
            <person name="Jackson A.P."/>
            <person name="Berry A."/>
            <person name="Aslett M."/>
            <person name="Allison H.C."/>
            <person name="Burton P."/>
            <person name="Vavrova-Anderson J."/>
            <person name="Brown R."/>
            <person name="Browne H."/>
            <person name="Corton N."/>
            <person name="Hauser H."/>
            <person name="Gamble J."/>
            <person name="Gilderthorp R."/>
            <person name="Marcello L."/>
            <person name="McQuillan J."/>
            <person name="Otto T.D."/>
            <person name="Quail M.A."/>
            <person name="Sanders M.J."/>
            <person name="van Tonder A."/>
            <person name="Ginger M.L."/>
            <person name="Field M.C."/>
            <person name="Barry J.D."/>
            <person name="Hertz-Fowler C."/>
            <person name="Berriman M."/>
        </authorList>
    </citation>
    <scope>NUCLEOTIDE SEQUENCE</scope>
    <source>
        <strain evidence="3">IL3000</strain>
    </source>
</reference>
<protein>
    <submittedName>
        <fullName evidence="3">Uncharacterized protein TCIL3000_10_6230</fullName>
    </submittedName>
</protein>
<keyword evidence="2" id="KW-0812">Transmembrane</keyword>
<proteinExistence type="predicted"/>
<dbReference type="AlphaFoldDB" id="G0UWT3"/>
<evidence type="ECO:0000256" key="2">
    <source>
        <dbReference type="SAM" id="Phobius"/>
    </source>
</evidence>
<name>G0UWT3_TRYCI</name>
<keyword evidence="2" id="KW-1133">Transmembrane helix</keyword>
<sequence length="357" mass="39631">LDFCAEKLATTDNEKLLESGFDGFHIFGIRLEWAMGASIFNLLVYFTGLLVRIFKSRDRAIALFSMANVPWKKRGFTFKVDKAELTIHTKARERIITEAREALERGEAVRIVRSYSLVQEADYRMQVEQMRKQLTSITQEQQFKSMQTHLSEGSGMRDTAFWGSTHTQGPPEPLRPRKASAVRPSREPDSPPPVGLVGLSGATLNDLFNVENLSDISLNQTDPALRAPESFEDQSRGSHAFTSQTWGHPNSKENKGLGVEGGVNGGSAFAANDAMFSADALYSSDNAPYAQASYLDAGGNTSNMHRYYPHGRESRGNELVASAPRFDEQSADDIWYVDNFGSNNAMLYVDPQSPDQL</sequence>
<accession>G0UWT3</accession>
<feature type="non-terminal residue" evidence="3">
    <location>
        <position position="1"/>
    </location>
</feature>
<evidence type="ECO:0000256" key="1">
    <source>
        <dbReference type="SAM" id="MobiDB-lite"/>
    </source>
</evidence>
<feature type="region of interest" description="Disordered" evidence="1">
    <location>
        <begin position="161"/>
        <end position="195"/>
    </location>
</feature>
<dbReference type="VEuPathDB" id="TriTrypDB:TcIL3000_10_6230"/>
<keyword evidence="2" id="KW-0472">Membrane</keyword>